<dbReference type="InterPro" id="IPR003137">
    <property type="entry name" value="PA_domain"/>
</dbReference>
<evidence type="ECO:0000256" key="2">
    <source>
        <dbReference type="ARBA" id="ARBA00023180"/>
    </source>
</evidence>
<protein>
    <recommendedName>
        <fullName evidence="3">PA domain-containing protein</fullName>
    </recommendedName>
</protein>
<dbReference type="Pfam" id="PF02225">
    <property type="entry name" value="PA"/>
    <property type="match status" value="1"/>
</dbReference>
<evidence type="ECO:0000259" key="3">
    <source>
        <dbReference type="Pfam" id="PF02225"/>
    </source>
</evidence>
<keyword evidence="5" id="KW-1185">Reference proteome</keyword>
<dbReference type="CDD" id="cd04818">
    <property type="entry name" value="PA_subtilisin_1"/>
    <property type="match status" value="1"/>
</dbReference>
<comment type="caution">
    <text evidence="4">The sequence shown here is derived from an EMBL/GenBank/DDBJ whole genome shotgun (WGS) entry which is preliminary data.</text>
</comment>
<feature type="domain" description="PA" evidence="3">
    <location>
        <begin position="68"/>
        <end position="156"/>
    </location>
</feature>
<proteinExistence type="predicted"/>
<dbReference type="PANTHER" id="PTHR22702:SF1">
    <property type="entry name" value="PROTEASE-ASSOCIATED DOMAIN-CONTAINING PROTEIN 1"/>
    <property type="match status" value="1"/>
</dbReference>
<evidence type="ECO:0000256" key="1">
    <source>
        <dbReference type="ARBA" id="ARBA00022729"/>
    </source>
</evidence>
<dbReference type="SUPFAM" id="SSF52025">
    <property type="entry name" value="PA domain"/>
    <property type="match status" value="1"/>
</dbReference>
<evidence type="ECO:0000313" key="5">
    <source>
        <dbReference type="Proteomes" id="UP001165423"/>
    </source>
</evidence>
<gene>
    <name evidence="4" type="ORF">MQC88_10730</name>
</gene>
<evidence type="ECO:0000313" key="4">
    <source>
        <dbReference type="EMBL" id="MCJ0826418.1"/>
    </source>
</evidence>
<dbReference type="Proteomes" id="UP001165423">
    <property type="component" value="Unassembled WGS sequence"/>
</dbReference>
<reference evidence="4 5" key="1">
    <citation type="submission" date="2022-03" db="EMBL/GenBank/DDBJ databases">
        <title>Luteimonas soily sp. nov., a novel bacterium isolated from the soil.</title>
        <authorList>
            <person name="Zhang X."/>
        </authorList>
    </citation>
    <scope>NUCLEOTIDE SEQUENCE [LARGE SCALE GENOMIC DNA]</scope>
    <source>
        <strain evidence="4 5">50</strain>
    </source>
</reference>
<keyword evidence="1" id="KW-0732">Signal</keyword>
<organism evidence="4 5">
    <name type="scientific">Cognatiluteimonas sedimenti</name>
    <dbReference type="NCBI Taxonomy" id="2927791"/>
    <lineage>
        <taxon>Bacteria</taxon>
        <taxon>Pseudomonadati</taxon>
        <taxon>Pseudomonadota</taxon>
        <taxon>Gammaproteobacteria</taxon>
        <taxon>Lysobacterales</taxon>
        <taxon>Lysobacteraceae</taxon>
        <taxon>Cognatiluteimonas</taxon>
    </lineage>
</organism>
<dbReference type="InterPro" id="IPR046450">
    <property type="entry name" value="PA_dom_sf"/>
</dbReference>
<sequence>MTVPERQASALNYGNVVFTGASATAGAGLILDPRTSFRVTAPGSIAGDYAYGTASFGPVISPDNFGGSVVLGTDDVGASNDGCEPLTNATAIAGNIALLDRGTCNFTIKALNAQNAGATGLLVADNVPGNPPPGLGGTDPSITIPAIRITQALGNSMKAVLPGVTVGFVIDPSELQGADDDGRPRLYMPDPVQGGSSGSHYDTALAPNALMEPAINDSLFAAVNLDITPNLLQDTGWTLNGGDATIEGCDTGIDVVDDAGIIIGANVEATSKLCLSKAPRRGAYVACMAAYKNRMRASGLLTGRQALRMMSCAIKVGKPSKQ</sequence>
<accession>A0ABT0A659</accession>
<dbReference type="Gene3D" id="3.50.30.30">
    <property type="match status" value="1"/>
</dbReference>
<name>A0ABT0A659_9GAMM</name>
<dbReference type="EMBL" id="JALGCL010000003">
    <property type="protein sequence ID" value="MCJ0826418.1"/>
    <property type="molecule type" value="Genomic_DNA"/>
</dbReference>
<keyword evidence="2" id="KW-0325">Glycoprotein</keyword>
<dbReference type="PANTHER" id="PTHR22702">
    <property type="entry name" value="PROTEASE-ASSOCIATED DOMAIN-CONTAINING PROTEIN"/>
    <property type="match status" value="1"/>
</dbReference>